<dbReference type="Pfam" id="PF02721">
    <property type="entry name" value="DUF223"/>
    <property type="match status" value="1"/>
</dbReference>
<reference evidence="2" key="2">
    <citation type="submission" date="2022-03" db="EMBL/GenBank/DDBJ databases">
        <title>Draft title - Genomic analysis of global carrot germplasm unveils the trajectory of domestication and the origin of high carotenoid orange carrot.</title>
        <authorList>
            <person name="Iorizzo M."/>
            <person name="Ellison S."/>
            <person name="Senalik D."/>
            <person name="Macko-Podgorni A."/>
            <person name="Grzebelus D."/>
            <person name="Bostan H."/>
            <person name="Rolling W."/>
            <person name="Curaba J."/>
            <person name="Simon P."/>
        </authorList>
    </citation>
    <scope>NUCLEOTIDE SEQUENCE</scope>
    <source>
        <tissue evidence="2">Leaf</tissue>
    </source>
</reference>
<dbReference type="CDD" id="cd04480">
    <property type="entry name" value="RPA1_DBD_A_like"/>
    <property type="match status" value="1"/>
</dbReference>
<proteinExistence type="predicted"/>
<protein>
    <recommendedName>
        <fullName evidence="1">Replication protein A 70 kDa DNA-binding subunit B/D first OB fold domain-containing protein</fullName>
    </recommendedName>
</protein>
<sequence>MISNLRPNTGNAWRLKVRLTRMWHQITRNGETVGISLILVDALGGRIHASIPAQYINHLQNILTEGQTYDVHNFVVRQYANLQHGRCFKNDIYIHLNHMTEVMVTGGVDYIPQHVFQFTELDDVVGILEQAGPLTNFTNRNGLPQACVEFIITDMFTSAKAVFYNEMAEEFDQAIQDAVQHPVVVIISSCKAQMLSGN</sequence>
<dbReference type="Gene3D" id="2.40.50.140">
    <property type="entry name" value="Nucleic acid-binding proteins"/>
    <property type="match status" value="2"/>
</dbReference>
<dbReference type="SUPFAM" id="SSF50249">
    <property type="entry name" value="Nucleic acid-binding proteins"/>
    <property type="match status" value="2"/>
</dbReference>
<evidence type="ECO:0000313" key="2">
    <source>
        <dbReference type="EMBL" id="WOG95147.1"/>
    </source>
</evidence>
<organism evidence="2 3">
    <name type="scientific">Daucus carota subsp. sativus</name>
    <name type="common">Carrot</name>
    <dbReference type="NCBI Taxonomy" id="79200"/>
    <lineage>
        <taxon>Eukaryota</taxon>
        <taxon>Viridiplantae</taxon>
        <taxon>Streptophyta</taxon>
        <taxon>Embryophyta</taxon>
        <taxon>Tracheophyta</taxon>
        <taxon>Spermatophyta</taxon>
        <taxon>Magnoliopsida</taxon>
        <taxon>eudicotyledons</taxon>
        <taxon>Gunneridae</taxon>
        <taxon>Pentapetalae</taxon>
        <taxon>asterids</taxon>
        <taxon>campanulids</taxon>
        <taxon>Apiales</taxon>
        <taxon>Apiaceae</taxon>
        <taxon>Apioideae</taxon>
        <taxon>Scandiceae</taxon>
        <taxon>Daucinae</taxon>
        <taxon>Daucus</taxon>
        <taxon>Daucus sect. Daucus</taxon>
    </lineage>
</organism>
<feature type="domain" description="Replication protein A 70 kDa DNA-binding subunit B/D first OB fold" evidence="1">
    <location>
        <begin position="2"/>
        <end position="102"/>
    </location>
</feature>
<dbReference type="AlphaFoldDB" id="A0A175YC14"/>
<dbReference type="Proteomes" id="UP000077755">
    <property type="component" value="Chromosome 4"/>
</dbReference>
<dbReference type="InterPro" id="IPR003871">
    <property type="entry name" value="RFA1B/D_OB_1st"/>
</dbReference>
<keyword evidence="3" id="KW-1185">Reference proteome</keyword>
<reference evidence="2" key="1">
    <citation type="journal article" date="2016" name="Nat. Genet.">
        <title>A high-quality carrot genome assembly provides new insights into carotenoid accumulation and asterid genome evolution.</title>
        <authorList>
            <person name="Iorizzo M."/>
            <person name="Ellison S."/>
            <person name="Senalik D."/>
            <person name="Zeng P."/>
            <person name="Satapoomin P."/>
            <person name="Huang J."/>
            <person name="Bowman M."/>
            <person name="Iovene M."/>
            <person name="Sanseverino W."/>
            <person name="Cavagnaro P."/>
            <person name="Yildiz M."/>
            <person name="Macko-Podgorni A."/>
            <person name="Moranska E."/>
            <person name="Grzebelus E."/>
            <person name="Grzebelus D."/>
            <person name="Ashrafi H."/>
            <person name="Zheng Z."/>
            <person name="Cheng S."/>
            <person name="Spooner D."/>
            <person name="Van Deynze A."/>
            <person name="Simon P."/>
        </authorList>
    </citation>
    <scope>NUCLEOTIDE SEQUENCE</scope>
    <source>
        <tissue evidence="2">Leaf</tissue>
    </source>
</reference>
<name>A0A175YC14_DAUCS</name>
<accession>A0A175YC14</accession>
<dbReference type="Gramene" id="KZM80342">
    <property type="protein sequence ID" value="KZM80342"/>
    <property type="gene ID" value="DCAR_031756"/>
</dbReference>
<evidence type="ECO:0000259" key="1">
    <source>
        <dbReference type="Pfam" id="PF02721"/>
    </source>
</evidence>
<dbReference type="PANTHER" id="PTHR47165">
    <property type="entry name" value="OS03G0429900 PROTEIN"/>
    <property type="match status" value="1"/>
</dbReference>
<dbReference type="EMBL" id="CP093346">
    <property type="protein sequence ID" value="WOG95147.1"/>
    <property type="molecule type" value="Genomic_DNA"/>
</dbReference>
<evidence type="ECO:0000313" key="3">
    <source>
        <dbReference type="Proteomes" id="UP000077755"/>
    </source>
</evidence>
<gene>
    <name evidence="2" type="ORF">DCAR_0414450</name>
</gene>
<dbReference type="PANTHER" id="PTHR47165:SF4">
    <property type="entry name" value="OS03G0429900 PROTEIN"/>
    <property type="match status" value="1"/>
</dbReference>
<dbReference type="InterPro" id="IPR012340">
    <property type="entry name" value="NA-bd_OB-fold"/>
</dbReference>